<gene>
    <name evidence="1" type="ORF">Ocin01_05608</name>
</gene>
<evidence type="ECO:0000313" key="1">
    <source>
        <dbReference type="EMBL" id="ODN01074.1"/>
    </source>
</evidence>
<proteinExistence type="predicted"/>
<dbReference type="Proteomes" id="UP000094527">
    <property type="component" value="Unassembled WGS sequence"/>
</dbReference>
<protein>
    <submittedName>
        <fullName evidence="1">Uncharacterized protein</fullName>
    </submittedName>
</protein>
<evidence type="ECO:0000313" key="2">
    <source>
        <dbReference type="Proteomes" id="UP000094527"/>
    </source>
</evidence>
<dbReference type="EMBL" id="LJIJ01000173">
    <property type="protein sequence ID" value="ODN01074.1"/>
    <property type="molecule type" value="Genomic_DNA"/>
</dbReference>
<reference evidence="1 2" key="1">
    <citation type="journal article" date="2016" name="Genome Biol. Evol.">
        <title>Gene Family Evolution Reflects Adaptation to Soil Environmental Stressors in the Genome of the Collembolan Orchesella cincta.</title>
        <authorList>
            <person name="Faddeeva-Vakhrusheva A."/>
            <person name="Derks M.F."/>
            <person name="Anvar S.Y."/>
            <person name="Agamennone V."/>
            <person name="Suring W."/>
            <person name="Smit S."/>
            <person name="van Straalen N.M."/>
            <person name="Roelofs D."/>
        </authorList>
    </citation>
    <scope>NUCLEOTIDE SEQUENCE [LARGE SCALE GENOMIC DNA]</scope>
    <source>
        <tissue evidence="1">Mixed pool</tissue>
    </source>
</reference>
<organism evidence="1 2">
    <name type="scientific">Orchesella cincta</name>
    <name type="common">Springtail</name>
    <name type="synonym">Podura cincta</name>
    <dbReference type="NCBI Taxonomy" id="48709"/>
    <lineage>
        <taxon>Eukaryota</taxon>
        <taxon>Metazoa</taxon>
        <taxon>Ecdysozoa</taxon>
        <taxon>Arthropoda</taxon>
        <taxon>Hexapoda</taxon>
        <taxon>Collembola</taxon>
        <taxon>Entomobryomorpha</taxon>
        <taxon>Entomobryoidea</taxon>
        <taxon>Orchesellidae</taxon>
        <taxon>Orchesellinae</taxon>
        <taxon>Orchesella</taxon>
    </lineage>
</organism>
<keyword evidence="2" id="KW-1185">Reference proteome</keyword>
<comment type="caution">
    <text evidence="1">The sequence shown here is derived from an EMBL/GenBank/DDBJ whole genome shotgun (WGS) entry which is preliminary data.</text>
</comment>
<dbReference type="AlphaFoldDB" id="A0A1D2N740"/>
<accession>A0A1D2N740</accession>
<sequence length="80" mass="9594">MWNIHSKTSHFIPYKRKTFIPFQFAPLQRSAFKHIKFQQTPSSNSIQLHSTLVKCIHRLYCIQQQVFRLVDILCINVKYT</sequence>
<name>A0A1D2N740_ORCCI</name>